<dbReference type="Pfam" id="PF20329">
    <property type="entry name" value="DUF6624"/>
    <property type="match status" value="1"/>
</dbReference>
<accession>A0A4S8HVA7</accession>
<sequence length="217" mass="25017">MKLVTILTLVLVTKFSIGQTTFNDTLAKQLEIVYNDDQIYRQQLDSVQKKYGPKSKEMQALWQKLNQQDSINEIKVKAILDKYGWLGSNIIGVNGNDALFLVIQHADLSIQEKYLPIMKEAVKNRNAKASSLALLEDRVALRQGKKQIYGSQVSWNMETNEYFVLPLIDPDNADKRRADVGLPPLAQYLSNWNMKWDVEQYKKDLPKLEEKLKTKNQ</sequence>
<protein>
    <submittedName>
        <fullName evidence="1">Uncharacterized protein</fullName>
    </submittedName>
</protein>
<evidence type="ECO:0000313" key="2">
    <source>
        <dbReference type="Proteomes" id="UP000306918"/>
    </source>
</evidence>
<reference evidence="1 2" key="1">
    <citation type="submission" date="2019-04" db="EMBL/GenBank/DDBJ databases">
        <title>Niastella caeni sp. nov., isolated from activated sludge.</title>
        <authorList>
            <person name="Sheng M."/>
        </authorList>
    </citation>
    <scope>NUCLEOTIDE SEQUENCE [LARGE SCALE GENOMIC DNA]</scope>
    <source>
        <strain evidence="1 2">HX-2-15</strain>
    </source>
</reference>
<proteinExistence type="predicted"/>
<organism evidence="1 2">
    <name type="scientific">Niastella caeni</name>
    <dbReference type="NCBI Taxonomy" id="2569763"/>
    <lineage>
        <taxon>Bacteria</taxon>
        <taxon>Pseudomonadati</taxon>
        <taxon>Bacteroidota</taxon>
        <taxon>Chitinophagia</taxon>
        <taxon>Chitinophagales</taxon>
        <taxon>Chitinophagaceae</taxon>
        <taxon>Niastella</taxon>
    </lineage>
</organism>
<dbReference type="RefSeq" id="WP_136577930.1">
    <property type="nucleotide sequence ID" value="NZ_STFF01000004.1"/>
</dbReference>
<evidence type="ECO:0000313" key="1">
    <source>
        <dbReference type="EMBL" id="THU37974.1"/>
    </source>
</evidence>
<dbReference type="EMBL" id="STFF01000004">
    <property type="protein sequence ID" value="THU37974.1"/>
    <property type="molecule type" value="Genomic_DNA"/>
</dbReference>
<dbReference type="OrthoDB" id="1164858at2"/>
<name>A0A4S8HVA7_9BACT</name>
<dbReference type="AlphaFoldDB" id="A0A4S8HVA7"/>
<dbReference type="InterPro" id="IPR046732">
    <property type="entry name" value="DUF6624"/>
</dbReference>
<dbReference type="Proteomes" id="UP000306918">
    <property type="component" value="Unassembled WGS sequence"/>
</dbReference>
<comment type="caution">
    <text evidence="1">The sequence shown here is derived from an EMBL/GenBank/DDBJ whole genome shotgun (WGS) entry which is preliminary data.</text>
</comment>
<gene>
    <name evidence="1" type="ORF">FAM09_14900</name>
</gene>
<keyword evidence="2" id="KW-1185">Reference proteome</keyword>